<organism evidence="11 12">
    <name type="scientific">Vibrio gazogenes DSM 21264 = NBRC 103151</name>
    <dbReference type="NCBI Taxonomy" id="1123492"/>
    <lineage>
        <taxon>Bacteria</taxon>
        <taxon>Pseudomonadati</taxon>
        <taxon>Pseudomonadota</taxon>
        <taxon>Gammaproteobacteria</taxon>
        <taxon>Vibrionales</taxon>
        <taxon>Vibrionaceae</taxon>
        <taxon>Vibrio</taxon>
    </lineage>
</organism>
<feature type="coiled-coil region" evidence="7">
    <location>
        <begin position="355"/>
        <end position="428"/>
    </location>
</feature>
<dbReference type="PROSITE" id="PS50885">
    <property type="entry name" value="HAMP"/>
    <property type="match status" value="1"/>
</dbReference>
<dbReference type="PANTHER" id="PTHR43065">
    <property type="entry name" value="SENSOR HISTIDINE KINASE"/>
    <property type="match status" value="1"/>
</dbReference>
<dbReference type="Gene3D" id="6.10.340.10">
    <property type="match status" value="1"/>
</dbReference>
<dbReference type="PANTHER" id="PTHR43065:SF47">
    <property type="match status" value="1"/>
</dbReference>
<dbReference type="Gene3D" id="1.10.287.130">
    <property type="match status" value="1"/>
</dbReference>
<keyword evidence="4" id="KW-0597">Phosphoprotein</keyword>
<dbReference type="SUPFAM" id="SSF47384">
    <property type="entry name" value="Homodimeric domain of signal transducing histidine kinase"/>
    <property type="match status" value="1"/>
</dbReference>
<dbReference type="CDD" id="cd00082">
    <property type="entry name" value="HisKA"/>
    <property type="match status" value="1"/>
</dbReference>
<dbReference type="Pfam" id="PF02518">
    <property type="entry name" value="HATPase_c"/>
    <property type="match status" value="1"/>
</dbReference>
<evidence type="ECO:0000313" key="11">
    <source>
        <dbReference type="EMBL" id="SHE81185.1"/>
    </source>
</evidence>
<dbReference type="GO" id="GO:0016020">
    <property type="term" value="C:membrane"/>
    <property type="evidence" value="ECO:0007669"/>
    <property type="project" value="UniProtKB-SubCell"/>
</dbReference>
<dbReference type="Proteomes" id="UP000184159">
    <property type="component" value="Unassembled WGS sequence"/>
</dbReference>
<dbReference type="InterPro" id="IPR005467">
    <property type="entry name" value="His_kinase_dom"/>
</dbReference>
<proteinExistence type="predicted"/>
<evidence type="ECO:0000256" key="1">
    <source>
        <dbReference type="ARBA" id="ARBA00000085"/>
    </source>
</evidence>
<dbReference type="InterPro" id="IPR004358">
    <property type="entry name" value="Sig_transdc_His_kin-like_C"/>
</dbReference>
<evidence type="ECO:0000256" key="2">
    <source>
        <dbReference type="ARBA" id="ARBA00004370"/>
    </source>
</evidence>
<keyword evidence="5" id="KW-0808">Transferase</keyword>
<keyword evidence="7" id="KW-0175">Coiled coil</keyword>
<dbReference type="RefSeq" id="WP_072955855.1">
    <property type="nucleotide sequence ID" value="NZ_FQUH01000003.1"/>
</dbReference>
<name>A0A1M4WJ11_VIBGA</name>
<dbReference type="CDD" id="cd06225">
    <property type="entry name" value="HAMP"/>
    <property type="match status" value="1"/>
</dbReference>
<dbReference type="EMBL" id="FQUH01000003">
    <property type="protein sequence ID" value="SHE81185.1"/>
    <property type="molecule type" value="Genomic_DNA"/>
</dbReference>
<dbReference type="SMART" id="SM00387">
    <property type="entry name" value="HATPase_c"/>
    <property type="match status" value="1"/>
</dbReference>
<feature type="transmembrane region" description="Helical" evidence="8">
    <location>
        <begin position="292"/>
        <end position="314"/>
    </location>
</feature>
<evidence type="ECO:0000313" key="12">
    <source>
        <dbReference type="Proteomes" id="UP000184159"/>
    </source>
</evidence>
<feature type="domain" description="Histidine kinase" evidence="9">
    <location>
        <begin position="437"/>
        <end position="675"/>
    </location>
</feature>
<dbReference type="InterPro" id="IPR003660">
    <property type="entry name" value="HAMP_dom"/>
</dbReference>
<dbReference type="PRINTS" id="PR00344">
    <property type="entry name" value="BCTRLSENSOR"/>
</dbReference>
<dbReference type="Pfam" id="PF00672">
    <property type="entry name" value="HAMP"/>
    <property type="match status" value="1"/>
</dbReference>
<protein>
    <recommendedName>
        <fullName evidence="3">histidine kinase</fullName>
        <ecNumber evidence="3">2.7.13.3</ecNumber>
    </recommendedName>
</protein>
<feature type="domain" description="HAMP" evidence="10">
    <location>
        <begin position="316"/>
        <end position="370"/>
    </location>
</feature>
<keyword evidence="8" id="KW-0812">Transmembrane</keyword>
<evidence type="ECO:0000259" key="9">
    <source>
        <dbReference type="PROSITE" id="PS50109"/>
    </source>
</evidence>
<evidence type="ECO:0000256" key="3">
    <source>
        <dbReference type="ARBA" id="ARBA00012438"/>
    </source>
</evidence>
<dbReference type="GO" id="GO:0000155">
    <property type="term" value="F:phosphorelay sensor kinase activity"/>
    <property type="evidence" value="ECO:0007669"/>
    <property type="project" value="InterPro"/>
</dbReference>
<evidence type="ECO:0000256" key="5">
    <source>
        <dbReference type="ARBA" id="ARBA00022679"/>
    </source>
</evidence>
<evidence type="ECO:0000256" key="4">
    <source>
        <dbReference type="ARBA" id="ARBA00022553"/>
    </source>
</evidence>
<accession>A0A1M4WJ11</accession>
<dbReference type="PROSITE" id="PS50109">
    <property type="entry name" value="HIS_KIN"/>
    <property type="match status" value="1"/>
</dbReference>
<sequence>MSIYYRITIFCLFLVFLCMGAFGYISNQAGANLLNQSVNKLLNAVATNQQDRLHNLIHAWKDRVALIASRTQLRLSLNDYLLNPNQQSLKKMGSIIQDAISSVTKVKFIQLKTVSGETIIQTAPNQANKVAATLTLTDNSSTDIVLKSITRDLNGGLYIHIEAPMRLQGKQIGVMVVTLAADELLNSTQSYTGMGVSGETILFTKNQAGQFVYITPLRYPQHLTKPADTASFALVNDDALVQAIEYHTQDIIQSRDYRNTNVTAVARYLPELNWTIIVKVDHHEMMQPMKHYQYLLVMAACVLGIIAIIIGLALGRAISSPIIKLAADSRRIRLGEHQLRAKVSPTQAKELNELAHSFNNLAENLLTTNNELEDKVAERTVALQELNETLEQRVAARTADLQRANQEIQETLEDLKRTQRELVESEKMAALGGLVAGVAHEINTPLGIAITGTTHLHEEVQEVHTKVLSNKLTRDELEGFVEDASQATGLMCSQLKHASKLISNFKEIAVDQSNPDYRSISVQEYLSKIVATMQPNFKKTPHRLSINIEQDLHLVTCPGALAQVLTILITNSLIHAFYSPDRDQSDTINGEVTISAQKSQGKNLIIVTDNGTGIPPQDLPRLFEPFFTTKRGHGGSGLGLSIAHNIVTDILHGKIHCESQFGQGSTFIITLPDQPVSSHTVEQSA</sequence>
<gene>
    <name evidence="11" type="ORF">SAMN02745781_00804</name>
</gene>
<evidence type="ECO:0000259" key="10">
    <source>
        <dbReference type="PROSITE" id="PS50885"/>
    </source>
</evidence>
<dbReference type="CDD" id="cd00075">
    <property type="entry name" value="HATPase"/>
    <property type="match status" value="1"/>
</dbReference>
<dbReference type="InterPro" id="IPR036890">
    <property type="entry name" value="HATPase_C_sf"/>
</dbReference>
<comment type="catalytic activity">
    <reaction evidence="1">
        <text>ATP + protein L-histidine = ADP + protein N-phospho-L-histidine.</text>
        <dbReference type="EC" id="2.7.13.3"/>
    </reaction>
</comment>
<dbReference type="InterPro" id="IPR036097">
    <property type="entry name" value="HisK_dim/P_sf"/>
</dbReference>
<evidence type="ECO:0000256" key="7">
    <source>
        <dbReference type="SAM" id="Coils"/>
    </source>
</evidence>
<comment type="subcellular location">
    <subcellularLocation>
        <location evidence="2">Membrane</location>
    </subcellularLocation>
</comment>
<keyword evidence="12" id="KW-1185">Reference proteome</keyword>
<evidence type="ECO:0000256" key="6">
    <source>
        <dbReference type="ARBA" id="ARBA00022777"/>
    </source>
</evidence>
<dbReference type="SUPFAM" id="SSF55874">
    <property type="entry name" value="ATPase domain of HSP90 chaperone/DNA topoisomerase II/histidine kinase"/>
    <property type="match status" value="1"/>
</dbReference>
<evidence type="ECO:0000256" key="8">
    <source>
        <dbReference type="SAM" id="Phobius"/>
    </source>
</evidence>
<dbReference type="InterPro" id="IPR003594">
    <property type="entry name" value="HATPase_dom"/>
</dbReference>
<dbReference type="SMART" id="SM00304">
    <property type="entry name" value="HAMP"/>
    <property type="match status" value="1"/>
</dbReference>
<keyword evidence="8" id="KW-1133">Transmembrane helix</keyword>
<dbReference type="EC" id="2.7.13.3" evidence="3"/>
<reference evidence="12" key="1">
    <citation type="submission" date="2016-11" db="EMBL/GenBank/DDBJ databases">
        <authorList>
            <person name="Varghese N."/>
            <person name="Submissions S."/>
        </authorList>
    </citation>
    <scope>NUCLEOTIDE SEQUENCE [LARGE SCALE GENOMIC DNA]</scope>
    <source>
        <strain evidence="12">DSM 21264</strain>
    </source>
</reference>
<dbReference type="InterPro" id="IPR003661">
    <property type="entry name" value="HisK_dim/P_dom"/>
</dbReference>
<dbReference type="AlphaFoldDB" id="A0A1M4WJ11"/>
<keyword evidence="6" id="KW-0418">Kinase</keyword>
<dbReference type="Gene3D" id="3.30.565.10">
    <property type="entry name" value="Histidine kinase-like ATPase, C-terminal domain"/>
    <property type="match status" value="1"/>
</dbReference>
<keyword evidence="8" id="KW-0472">Membrane</keyword>